<feature type="non-terminal residue" evidence="1">
    <location>
        <position position="220"/>
    </location>
</feature>
<proteinExistence type="predicted"/>
<dbReference type="Proteomes" id="UP000016562">
    <property type="component" value="Unassembled WGS sequence"/>
</dbReference>
<dbReference type="eggNOG" id="ENOG5031P94">
    <property type="taxonomic scope" value="Bacteria"/>
</dbReference>
<reference evidence="1 2" key="1">
    <citation type="submission" date="2013-09" db="EMBL/GenBank/DDBJ databases">
        <title>Whole genome shotgun sequence of Vibrio ezurae NBRC 102218.</title>
        <authorList>
            <person name="Yoshida I."/>
            <person name="Hosoyama A."/>
            <person name="Numata M."/>
            <person name="Hashimoto M."/>
            <person name="Hosoyama Y."/>
            <person name="Tsuchikane K."/>
            <person name="Noguchi M."/>
            <person name="Hirakata S."/>
            <person name="Ichikawa N."/>
            <person name="Ohji S."/>
            <person name="Yamazoe A."/>
            <person name="Fujita N."/>
        </authorList>
    </citation>
    <scope>NUCLEOTIDE SEQUENCE [LARGE SCALE GENOMIC DNA]</scope>
    <source>
        <strain evidence="1 2">NBRC 102218</strain>
    </source>
</reference>
<protein>
    <recommendedName>
        <fullName evidence="3">HEPN domain-containing protein</fullName>
    </recommendedName>
</protein>
<sequence>MDLNQQKHSDLTFDVLFDGAVKCLKNAQELCDEAEMLQQGGKFCRAFALSHFAHEEFTHSVLLFRALLDIALQKRLTWKKLDHYILKPKQKRVTQVAISKALLTDLHLDLDTTTQQLMLESELKQIRQSHALYTQRVNSEFVLPSEQISEIQSEKYINLAVYRIAKLGPALVELRHLQGMTKQEVKQGFPKKALKNTQLFLEMVLERRSYQDKPSYTNRT</sequence>
<dbReference type="Pfam" id="PF18728">
    <property type="entry name" value="HEPN_AbiV"/>
    <property type="match status" value="1"/>
</dbReference>
<dbReference type="AlphaFoldDB" id="U3B0A3"/>
<evidence type="ECO:0000313" key="2">
    <source>
        <dbReference type="Proteomes" id="UP000016562"/>
    </source>
</evidence>
<keyword evidence="2" id="KW-1185">Reference proteome</keyword>
<dbReference type="EMBL" id="BATM01000011">
    <property type="protein sequence ID" value="GAD79405.1"/>
    <property type="molecule type" value="Genomic_DNA"/>
</dbReference>
<dbReference type="NCBIfam" id="TIGR04498">
    <property type="entry name" value="AbiV_defense"/>
    <property type="match status" value="1"/>
</dbReference>
<comment type="caution">
    <text evidence="1">The sequence shown here is derived from an EMBL/GenBank/DDBJ whole genome shotgun (WGS) entry which is preliminary data.</text>
</comment>
<evidence type="ECO:0000313" key="1">
    <source>
        <dbReference type="EMBL" id="GAD79405.1"/>
    </source>
</evidence>
<gene>
    <name evidence="1" type="ORF">VEZ01S_11_00470</name>
</gene>
<name>U3B0A3_9VIBR</name>
<organism evidence="1 2">
    <name type="scientific">Vibrio ezurae NBRC 102218</name>
    <dbReference type="NCBI Taxonomy" id="1219080"/>
    <lineage>
        <taxon>Bacteria</taxon>
        <taxon>Pseudomonadati</taxon>
        <taxon>Pseudomonadota</taxon>
        <taxon>Gammaproteobacteria</taxon>
        <taxon>Vibrionales</taxon>
        <taxon>Vibrionaceae</taxon>
        <taxon>Vibrio</taxon>
    </lineage>
</organism>
<dbReference type="InterPro" id="IPR030987">
    <property type="entry name" value="AbiV"/>
</dbReference>
<evidence type="ECO:0008006" key="3">
    <source>
        <dbReference type="Google" id="ProtNLM"/>
    </source>
</evidence>
<accession>U3B0A3</accession>
<dbReference type="OrthoDB" id="5906511at2"/>